<comment type="cofactor">
    <cofactor evidence="1">
        <name>Mg(2+)</name>
        <dbReference type="ChEBI" id="CHEBI:18420"/>
    </cofactor>
</comment>
<evidence type="ECO:0000256" key="4">
    <source>
        <dbReference type="ARBA" id="ARBA00012180"/>
    </source>
</evidence>
<dbReference type="FunFam" id="3.40.970.10:FF:000002">
    <property type="entry name" value="Ribonuclease H"/>
    <property type="match status" value="1"/>
</dbReference>
<dbReference type="EC" id="3.1.26.4" evidence="4"/>
<organism evidence="13 14">
    <name type="scientific">Apatococcus lobatus</name>
    <dbReference type="NCBI Taxonomy" id="904363"/>
    <lineage>
        <taxon>Eukaryota</taxon>
        <taxon>Viridiplantae</taxon>
        <taxon>Chlorophyta</taxon>
        <taxon>core chlorophytes</taxon>
        <taxon>Trebouxiophyceae</taxon>
        <taxon>Chlorellales</taxon>
        <taxon>Chlorellaceae</taxon>
        <taxon>Apatococcus</taxon>
    </lineage>
</organism>
<accession>A0AAW1SFP1</accession>
<dbReference type="InterPro" id="IPR012337">
    <property type="entry name" value="RNaseH-like_sf"/>
</dbReference>
<evidence type="ECO:0000313" key="13">
    <source>
        <dbReference type="EMBL" id="KAK9844842.1"/>
    </source>
</evidence>
<dbReference type="PANTHER" id="PTHR46387">
    <property type="entry name" value="POLYNUCLEOTIDYL TRANSFERASE, RIBONUCLEASE H-LIKE SUPERFAMILY PROTEIN"/>
    <property type="match status" value="1"/>
</dbReference>
<dbReference type="GO" id="GO:0003676">
    <property type="term" value="F:nucleic acid binding"/>
    <property type="evidence" value="ECO:0007669"/>
    <property type="project" value="InterPro"/>
</dbReference>
<evidence type="ECO:0000256" key="9">
    <source>
        <dbReference type="ARBA" id="ARBA00022801"/>
    </source>
</evidence>
<keyword evidence="6" id="KW-0540">Nuclease</keyword>
<dbReference type="PROSITE" id="PS50879">
    <property type="entry name" value="RNASE_H_1"/>
    <property type="match status" value="1"/>
</dbReference>
<evidence type="ECO:0000256" key="3">
    <source>
        <dbReference type="ARBA" id="ARBA00005300"/>
    </source>
</evidence>
<keyword evidence="7" id="KW-0479">Metal-binding</keyword>
<dbReference type="InterPro" id="IPR037056">
    <property type="entry name" value="RNase_H1_N_sf"/>
</dbReference>
<dbReference type="SUPFAM" id="SSF53098">
    <property type="entry name" value="Ribonuclease H-like"/>
    <property type="match status" value="1"/>
</dbReference>
<keyword evidence="8" id="KW-0255">Endonuclease</keyword>
<feature type="compositionally biased region" description="Polar residues" evidence="11">
    <location>
        <begin position="79"/>
        <end position="88"/>
    </location>
</feature>
<evidence type="ECO:0000256" key="10">
    <source>
        <dbReference type="ARBA" id="ARBA00022842"/>
    </source>
</evidence>
<dbReference type="InterPro" id="IPR009027">
    <property type="entry name" value="Ribosomal_bL9/RNase_H1_N"/>
</dbReference>
<dbReference type="SUPFAM" id="SSF55658">
    <property type="entry name" value="L9 N-domain-like"/>
    <property type="match status" value="1"/>
</dbReference>
<dbReference type="AlphaFoldDB" id="A0AAW1SFP1"/>
<dbReference type="EMBL" id="JALJOS010000001">
    <property type="protein sequence ID" value="KAK9844842.1"/>
    <property type="molecule type" value="Genomic_DNA"/>
</dbReference>
<evidence type="ECO:0000259" key="12">
    <source>
        <dbReference type="PROSITE" id="PS50879"/>
    </source>
</evidence>
<reference evidence="13 14" key="1">
    <citation type="journal article" date="2024" name="Nat. Commun.">
        <title>Phylogenomics reveals the evolutionary origins of lichenization in chlorophyte algae.</title>
        <authorList>
            <person name="Puginier C."/>
            <person name="Libourel C."/>
            <person name="Otte J."/>
            <person name="Skaloud P."/>
            <person name="Haon M."/>
            <person name="Grisel S."/>
            <person name="Petersen M."/>
            <person name="Berrin J.G."/>
            <person name="Delaux P.M."/>
            <person name="Dal Grande F."/>
            <person name="Keller J."/>
        </authorList>
    </citation>
    <scope>NUCLEOTIDE SEQUENCE [LARGE SCALE GENOMIC DNA]</scope>
    <source>
        <strain evidence="13 14">SAG 2145</strain>
    </source>
</reference>
<dbReference type="Proteomes" id="UP001438707">
    <property type="component" value="Unassembled WGS sequence"/>
</dbReference>
<evidence type="ECO:0000256" key="8">
    <source>
        <dbReference type="ARBA" id="ARBA00022759"/>
    </source>
</evidence>
<proteinExistence type="inferred from homology"/>
<dbReference type="CDD" id="cd09279">
    <property type="entry name" value="RNase_HI_like"/>
    <property type="match status" value="1"/>
</dbReference>
<evidence type="ECO:0000256" key="2">
    <source>
        <dbReference type="ARBA" id="ARBA00004065"/>
    </source>
</evidence>
<dbReference type="GO" id="GO:0004523">
    <property type="term" value="F:RNA-DNA hybrid ribonuclease activity"/>
    <property type="evidence" value="ECO:0007669"/>
    <property type="project" value="UniProtKB-EC"/>
</dbReference>
<keyword evidence="10" id="KW-0460">Magnesium</keyword>
<comment type="caution">
    <text evidence="13">The sequence shown here is derived from an EMBL/GenBank/DDBJ whole genome shotgun (WGS) entry which is preliminary data.</text>
</comment>
<keyword evidence="14" id="KW-1185">Reference proteome</keyword>
<dbReference type="Gene3D" id="3.30.420.10">
    <property type="entry name" value="Ribonuclease H-like superfamily/Ribonuclease H"/>
    <property type="match status" value="1"/>
</dbReference>
<dbReference type="PANTHER" id="PTHR46387:SF2">
    <property type="entry name" value="RIBONUCLEASE HI"/>
    <property type="match status" value="1"/>
</dbReference>
<dbReference type="GO" id="GO:0046872">
    <property type="term" value="F:metal ion binding"/>
    <property type="evidence" value="ECO:0007669"/>
    <property type="project" value="UniProtKB-KW"/>
</dbReference>
<protein>
    <recommendedName>
        <fullName evidence="5">Ribonuclease H</fullName>
        <ecNumber evidence="4">3.1.26.4</ecNumber>
    </recommendedName>
</protein>
<dbReference type="InterPro" id="IPR011320">
    <property type="entry name" value="RNase_H1_N"/>
</dbReference>
<dbReference type="Gene3D" id="3.40.970.10">
    <property type="entry name" value="Ribonuclease H1, N-terminal domain"/>
    <property type="match status" value="1"/>
</dbReference>
<dbReference type="Pfam" id="PF13456">
    <property type="entry name" value="RVT_3"/>
    <property type="match status" value="1"/>
</dbReference>
<feature type="compositionally biased region" description="Low complexity" evidence="11">
    <location>
        <begin position="63"/>
        <end position="78"/>
    </location>
</feature>
<feature type="region of interest" description="Disordered" evidence="11">
    <location>
        <begin position="257"/>
        <end position="298"/>
    </location>
</feature>
<comment type="function">
    <text evidence="2">Endonuclease that specifically degrades the RNA of RNA-DNA hybrids.</text>
</comment>
<dbReference type="InterPro" id="IPR036397">
    <property type="entry name" value="RNaseH_sf"/>
</dbReference>
<dbReference type="Pfam" id="PF01693">
    <property type="entry name" value="Cauli_VI"/>
    <property type="match status" value="1"/>
</dbReference>
<evidence type="ECO:0000256" key="11">
    <source>
        <dbReference type="SAM" id="MobiDB-lite"/>
    </source>
</evidence>
<evidence type="ECO:0000256" key="1">
    <source>
        <dbReference type="ARBA" id="ARBA00001946"/>
    </source>
</evidence>
<evidence type="ECO:0000313" key="14">
    <source>
        <dbReference type="Proteomes" id="UP001438707"/>
    </source>
</evidence>
<evidence type="ECO:0000256" key="7">
    <source>
        <dbReference type="ARBA" id="ARBA00022723"/>
    </source>
</evidence>
<dbReference type="InterPro" id="IPR002156">
    <property type="entry name" value="RNaseH_domain"/>
</dbReference>
<comment type="similarity">
    <text evidence="3">Belongs to the RNase H family.</text>
</comment>
<evidence type="ECO:0000256" key="6">
    <source>
        <dbReference type="ARBA" id="ARBA00022722"/>
    </source>
</evidence>
<feature type="region of interest" description="Disordered" evidence="11">
    <location>
        <begin position="63"/>
        <end position="89"/>
    </location>
</feature>
<feature type="domain" description="RNase H type-1" evidence="12">
    <location>
        <begin position="93"/>
        <end position="228"/>
    </location>
</feature>
<evidence type="ECO:0000256" key="5">
    <source>
        <dbReference type="ARBA" id="ARBA00017721"/>
    </source>
</evidence>
<sequence length="298" mass="31864">MPRKKGPKYYAVRVGRVPGIYDSWEKCKRQVDGYSKPAFKSFFSQAEAEDFISASNQPVQVAAESTATKGKTSKTTSAPNKTAAQQPSGPLDPALTYCLEFDGGARDNASTSRLAGCGALIAEQGSDAEVGKIALHLGSYTNNQAEYAGLVLGLEAAHCLGARKIKAFGDSKLVVNQVGGKWQVKEPGLMGLHARAVAAYGCFESITLQHVLREFNKRADALANLAMDGKGWTGVVDAQGKRLADFDTRSILETADARPVVVDAPKRPLGPAKASPRKRQRTGDRSRTSPPSAIRVQE</sequence>
<name>A0AAW1SFP1_9CHLO</name>
<gene>
    <name evidence="13" type="ORF">WJX74_007515</name>
</gene>
<keyword evidence="9" id="KW-0378">Hydrolase</keyword>